<keyword evidence="1" id="KW-1133">Transmembrane helix</keyword>
<keyword evidence="1" id="KW-0812">Transmembrane</keyword>
<sequence length="200" mass="23809">MDTLFMTILISIFLSIWYKIVKNKRGKENLRNDRRLFGLLKESFSFAIPTKTISIDGFRNVEYVDTYRTSNSEILEQRRVKESSRLKGKSFIERFFEEDTNDHDSVMRNVTFFSTQLALSFTHKNIAYKFYPRLPINETKISYLLSKRENLVVYVLKFDPNKKSDIPDVNTLKQYFFFLDVRFLNIGGQKFIYLGREILD</sequence>
<name>E6X411_CELAD</name>
<keyword evidence="1" id="KW-0472">Membrane</keyword>
<feature type="transmembrane region" description="Helical" evidence="1">
    <location>
        <begin position="6"/>
        <end position="21"/>
    </location>
</feature>
<gene>
    <name evidence="2" type="ordered locus">Celal_3079</name>
</gene>
<evidence type="ECO:0000256" key="1">
    <source>
        <dbReference type="SAM" id="Phobius"/>
    </source>
</evidence>
<accession>E6X411</accession>
<dbReference type="EMBL" id="CP002453">
    <property type="protein sequence ID" value="ADV50353.1"/>
    <property type="molecule type" value="Genomic_DNA"/>
</dbReference>
<dbReference type="STRING" id="688270.Celal_3079"/>
<dbReference type="RefSeq" id="WP_013551816.1">
    <property type="nucleotide sequence ID" value="NC_014934.1"/>
</dbReference>
<dbReference type="AlphaFoldDB" id="E6X411"/>
<evidence type="ECO:0000313" key="3">
    <source>
        <dbReference type="Proteomes" id="UP000008634"/>
    </source>
</evidence>
<dbReference type="HOGENOM" id="CLU_1364138_0_0_10"/>
<keyword evidence="3" id="KW-1185">Reference proteome</keyword>
<protein>
    <submittedName>
        <fullName evidence="2">Uncharacterized protein</fullName>
    </submittedName>
</protein>
<proteinExistence type="predicted"/>
<organism evidence="2 3">
    <name type="scientific">Cellulophaga algicola (strain DSM 14237 / IC166 / ACAM 630)</name>
    <dbReference type="NCBI Taxonomy" id="688270"/>
    <lineage>
        <taxon>Bacteria</taxon>
        <taxon>Pseudomonadati</taxon>
        <taxon>Bacteroidota</taxon>
        <taxon>Flavobacteriia</taxon>
        <taxon>Flavobacteriales</taxon>
        <taxon>Flavobacteriaceae</taxon>
        <taxon>Cellulophaga</taxon>
    </lineage>
</organism>
<dbReference type="Proteomes" id="UP000008634">
    <property type="component" value="Chromosome"/>
</dbReference>
<evidence type="ECO:0000313" key="2">
    <source>
        <dbReference type="EMBL" id="ADV50353.1"/>
    </source>
</evidence>
<dbReference type="KEGG" id="cao:Celal_3079"/>
<reference evidence="2 3" key="1">
    <citation type="journal article" date="2010" name="Stand. Genomic Sci.">
        <title>Complete genome sequence of Cellulophaga algicola type strain (IC166).</title>
        <authorList>
            <person name="Abt B."/>
            <person name="Lu M."/>
            <person name="Misra M."/>
            <person name="Han C."/>
            <person name="Nolan M."/>
            <person name="Lucas S."/>
            <person name="Hammon N."/>
            <person name="Deshpande S."/>
            <person name="Cheng J.F."/>
            <person name="Tapia R."/>
            <person name="Goodwin L."/>
            <person name="Pitluck S."/>
            <person name="Liolios K."/>
            <person name="Pagani I."/>
            <person name="Ivanova N."/>
            <person name="Mavromatis K."/>
            <person name="Ovchinikova G."/>
            <person name="Pati A."/>
            <person name="Chen A."/>
            <person name="Palaniappan K."/>
            <person name="Land M."/>
            <person name="Hauser L."/>
            <person name="Chang Y.J."/>
            <person name="Jeffries C.D."/>
            <person name="Detter J.C."/>
            <person name="Brambilla E."/>
            <person name="Rohde M."/>
            <person name="Tindall B.J."/>
            <person name="Goker M."/>
            <person name="Woyke T."/>
            <person name="Bristow J."/>
            <person name="Eisen J.A."/>
            <person name="Markowitz V."/>
            <person name="Hugenholtz P."/>
            <person name="Kyrpides N.C."/>
            <person name="Klenk H.P."/>
            <person name="Lapidus A."/>
        </authorList>
    </citation>
    <scope>NUCLEOTIDE SEQUENCE [LARGE SCALE GENOMIC DNA]</scope>
    <source>
        <strain evidence="3">DSM 14237 / IC166 / ACAM 630</strain>
    </source>
</reference>